<evidence type="ECO:0000313" key="1">
    <source>
        <dbReference type="EMBL" id="CZS94884.1"/>
    </source>
</evidence>
<organism evidence="1 2">
    <name type="scientific">Rhynchosporium agropyri</name>
    <dbReference type="NCBI Taxonomy" id="914238"/>
    <lineage>
        <taxon>Eukaryota</taxon>
        <taxon>Fungi</taxon>
        <taxon>Dikarya</taxon>
        <taxon>Ascomycota</taxon>
        <taxon>Pezizomycotina</taxon>
        <taxon>Leotiomycetes</taxon>
        <taxon>Helotiales</taxon>
        <taxon>Ploettnerulaceae</taxon>
        <taxon>Rhynchosporium</taxon>
    </lineage>
</organism>
<protein>
    <submittedName>
        <fullName evidence="1">Uncharacterized protein</fullName>
    </submittedName>
</protein>
<dbReference type="Proteomes" id="UP000178912">
    <property type="component" value="Unassembled WGS sequence"/>
</dbReference>
<proteinExistence type="predicted"/>
<dbReference type="EMBL" id="FJUX01000020">
    <property type="protein sequence ID" value="CZS94884.1"/>
    <property type="molecule type" value="Genomic_DNA"/>
</dbReference>
<gene>
    <name evidence="1" type="ORF">RAG0_04710</name>
</gene>
<keyword evidence="2" id="KW-1185">Reference proteome</keyword>
<accession>A0A1E1KDS6</accession>
<evidence type="ECO:0000313" key="2">
    <source>
        <dbReference type="Proteomes" id="UP000178912"/>
    </source>
</evidence>
<sequence length="124" mass="14276">MNLILTSQKSFYLNHRDNGKPPELDRSWQWHNSQPLTNEFRSYARLSLAVFIYAIPPGNGTEDKMISKSTRLCCSIHRLYITDGFQQTVPITKNDVPDDNLTATPAPFSRTHFQFASPVTFSYY</sequence>
<dbReference type="AlphaFoldDB" id="A0A1E1KDS6"/>
<name>A0A1E1KDS6_9HELO</name>
<reference evidence="2" key="1">
    <citation type="submission" date="2016-03" db="EMBL/GenBank/DDBJ databases">
        <authorList>
            <person name="Guldener U."/>
        </authorList>
    </citation>
    <scope>NUCLEOTIDE SEQUENCE [LARGE SCALE GENOMIC DNA]</scope>
    <source>
        <strain evidence="2">04CH-RAC-A.6.1</strain>
    </source>
</reference>